<dbReference type="SUPFAM" id="SSF52833">
    <property type="entry name" value="Thioredoxin-like"/>
    <property type="match status" value="1"/>
</dbReference>
<dbReference type="RefSeq" id="WP_145808188.1">
    <property type="nucleotide sequence ID" value="NZ_VIVK01000001.1"/>
</dbReference>
<dbReference type="Gene3D" id="3.40.30.10">
    <property type="entry name" value="Glutaredoxin"/>
    <property type="match status" value="1"/>
</dbReference>
<evidence type="ECO:0000313" key="2">
    <source>
        <dbReference type="Proteomes" id="UP000318380"/>
    </source>
</evidence>
<dbReference type="EMBL" id="VIVK01000001">
    <property type="protein sequence ID" value="TWD82530.1"/>
    <property type="molecule type" value="Genomic_DNA"/>
</dbReference>
<accession>A0A561BUC1</accession>
<comment type="caution">
    <text evidence="1">The sequence shown here is derived from an EMBL/GenBank/DDBJ whole genome shotgun (WGS) entry which is preliminary data.</text>
</comment>
<evidence type="ECO:0008006" key="3">
    <source>
        <dbReference type="Google" id="ProtNLM"/>
    </source>
</evidence>
<dbReference type="InterPro" id="IPR036249">
    <property type="entry name" value="Thioredoxin-like_sf"/>
</dbReference>
<keyword evidence="2" id="KW-1185">Reference proteome</keyword>
<sequence>MGTAVVVVVAALGVVNLLFSFGVIRRLREQAEQLDRLAGGRVQDLFTPATTDGAGLAGFAADTVTGDRITDSTLGPRYLVAFFSPGCSACTVQLPLFVAQAGQPGGPRTDVLAVVVGPEADAGEYVGALSAVGQVVRQDDDSHLARSVFGVRGFPAFAVVEDGRIVAEGTAVAELGLTPVS</sequence>
<evidence type="ECO:0000313" key="1">
    <source>
        <dbReference type="EMBL" id="TWD82530.1"/>
    </source>
</evidence>
<dbReference type="Proteomes" id="UP000318380">
    <property type="component" value="Unassembled WGS sequence"/>
</dbReference>
<dbReference type="AlphaFoldDB" id="A0A561BUC1"/>
<proteinExistence type="predicted"/>
<protein>
    <recommendedName>
        <fullName evidence="3">Thioredoxin domain-containing protein</fullName>
    </recommendedName>
</protein>
<reference evidence="1 2" key="1">
    <citation type="submission" date="2019-06" db="EMBL/GenBank/DDBJ databases">
        <title>Sequencing the genomes of 1000 actinobacteria strains.</title>
        <authorList>
            <person name="Klenk H.-P."/>
        </authorList>
    </citation>
    <scope>NUCLEOTIDE SEQUENCE [LARGE SCALE GENOMIC DNA]</scope>
    <source>
        <strain evidence="1 2">DSM 24683</strain>
    </source>
</reference>
<dbReference type="OrthoDB" id="128449at2"/>
<organism evidence="1 2">
    <name type="scientific">Kribbella amoyensis</name>
    <dbReference type="NCBI Taxonomy" id="996641"/>
    <lineage>
        <taxon>Bacteria</taxon>
        <taxon>Bacillati</taxon>
        <taxon>Actinomycetota</taxon>
        <taxon>Actinomycetes</taxon>
        <taxon>Propionibacteriales</taxon>
        <taxon>Kribbellaceae</taxon>
        <taxon>Kribbella</taxon>
    </lineage>
</organism>
<gene>
    <name evidence="1" type="ORF">FB561_3663</name>
</gene>
<name>A0A561BUC1_9ACTN</name>